<feature type="transmembrane region" description="Helical" evidence="10">
    <location>
        <begin position="421"/>
        <end position="447"/>
    </location>
</feature>
<dbReference type="GO" id="GO:0033573">
    <property type="term" value="C:high-affinity iron permease complex"/>
    <property type="evidence" value="ECO:0007669"/>
    <property type="project" value="InterPro"/>
</dbReference>
<evidence type="ECO:0000313" key="13">
    <source>
        <dbReference type="Proteomes" id="UP000004030"/>
    </source>
</evidence>
<keyword evidence="7 9" id="KW-0408">Iron</keyword>
<evidence type="ECO:0000313" key="12">
    <source>
        <dbReference type="EMBL" id="EHJ58521.1"/>
    </source>
</evidence>
<comment type="subcellular location">
    <subcellularLocation>
        <location evidence="1">Membrane</location>
        <topology evidence="1">Multi-pass membrane protein</topology>
    </subcellularLocation>
</comment>
<evidence type="ECO:0000256" key="5">
    <source>
        <dbReference type="ARBA" id="ARBA00022723"/>
    </source>
</evidence>
<feature type="transmembrane region" description="Helical" evidence="10">
    <location>
        <begin position="566"/>
        <end position="587"/>
    </location>
</feature>
<evidence type="ECO:0000256" key="8">
    <source>
        <dbReference type="ARBA" id="ARBA00023136"/>
    </source>
</evidence>
<feature type="domain" description="Cytochrome c" evidence="11">
    <location>
        <begin position="165"/>
        <end position="308"/>
    </location>
</feature>
<dbReference type="AlphaFoldDB" id="G6EJJ4"/>
<dbReference type="Pfam" id="PF03239">
    <property type="entry name" value="FTR1"/>
    <property type="match status" value="1"/>
</dbReference>
<comment type="caution">
    <text evidence="12">The sequence shown here is derived from an EMBL/GenBank/DDBJ whole genome shotgun (WGS) entry which is preliminary data.</text>
</comment>
<keyword evidence="13" id="KW-1185">Reference proteome</keyword>
<keyword evidence="5 9" id="KW-0479">Metal-binding</keyword>
<proteinExistence type="inferred from homology"/>
<keyword evidence="8 10" id="KW-0472">Membrane</keyword>
<dbReference type="GO" id="GO:0015093">
    <property type="term" value="F:ferrous iron transmembrane transporter activity"/>
    <property type="evidence" value="ECO:0007669"/>
    <property type="project" value="TreeGrafter"/>
</dbReference>
<dbReference type="Pfam" id="PF00034">
    <property type="entry name" value="Cytochrom_C"/>
    <property type="match status" value="1"/>
</dbReference>
<dbReference type="SUPFAM" id="SSF46626">
    <property type="entry name" value="Cytochrome c"/>
    <property type="match status" value="1"/>
</dbReference>
<dbReference type="eggNOG" id="COG2010">
    <property type="taxonomic scope" value="Bacteria"/>
</dbReference>
<evidence type="ECO:0000256" key="4">
    <source>
        <dbReference type="ARBA" id="ARBA00022692"/>
    </source>
</evidence>
<evidence type="ECO:0000256" key="9">
    <source>
        <dbReference type="PROSITE-ProRule" id="PRU00433"/>
    </source>
</evidence>
<dbReference type="EMBL" id="AGFM01000076">
    <property type="protein sequence ID" value="EHJ58521.1"/>
    <property type="molecule type" value="Genomic_DNA"/>
</dbReference>
<dbReference type="eggNOG" id="COG0672">
    <property type="taxonomic scope" value="Bacteria"/>
</dbReference>
<feature type="transmembrane region" description="Helical" evidence="10">
    <location>
        <begin position="459"/>
        <end position="480"/>
    </location>
</feature>
<evidence type="ECO:0000256" key="7">
    <source>
        <dbReference type="ARBA" id="ARBA00023004"/>
    </source>
</evidence>
<dbReference type="PANTHER" id="PTHR31632">
    <property type="entry name" value="IRON TRANSPORTER FTH1"/>
    <property type="match status" value="1"/>
</dbReference>
<dbReference type="PATRIC" id="fig|1088721.3.peg.4444"/>
<gene>
    <name evidence="12" type="ORF">NSU_4515</name>
</gene>
<dbReference type="GO" id="GO:0046872">
    <property type="term" value="F:metal ion binding"/>
    <property type="evidence" value="ECO:0007669"/>
    <property type="project" value="UniProtKB-KW"/>
</dbReference>
<organism evidence="12 13">
    <name type="scientific">Novosphingobium pentaromativorans US6-1</name>
    <dbReference type="NCBI Taxonomy" id="1088721"/>
    <lineage>
        <taxon>Bacteria</taxon>
        <taxon>Pseudomonadati</taxon>
        <taxon>Pseudomonadota</taxon>
        <taxon>Alphaproteobacteria</taxon>
        <taxon>Sphingomonadales</taxon>
        <taxon>Sphingomonadaceae</taxon>
        <taxon>Novosphingobium</taxon>
    </lineage>
</organism>
<keyword evidence="6 10" id="KW-1133">Transmembrane helix</keyword>
<feature type="transmembrane region" description="Helical" evidence="10">
    <location>
        <begin position="492"/>
        <end position="511"/>
    </location>
</feature>
<dbReference type="PROSITE" id="PS51007">
    <property type="entry name" value="CYTC"/>
    <property type="match status" value="1"/>
</dbReference>
<dbReference type="InterPro" id="IPR004923">
    <property type="entry name" value="FTR1/Fip1/EfeU"/>
</dbReference>
<comment type="similarity">
    <text evidence="2">Belongs to the oxidase-dependent Fe transporter (OFeT) (TC 9.A.10.1) family.</text>
</comment>
<dbReference type="GO" id="GO:0020037">
    <property type="term" value="F:heme binding"/>
    <property type="evidence" value="ECO:0007669"/>
    <property type="project" value="InterPro"/>
</dbReference>
<sequence>MSNNRIAAREPAIGAASWRNREQSFLGLLMRCSRDAMRQIFLLFTFLMVAFPCLSAPASAQTAPAQTIWRLLDYIAVDYPEAVENGKVVNQAEFDEMVEFSSTASKLIGELPASSAKAELSRQAARLERIVAFKLPAPAIAMAARGLAADLIKSYPVPLAPTLAPDLARGKALFAEQCASCHGTIGKGDGPQAAGLDPPAIAFTDEVRARERSIFALYQVIEQGLDGTGMASFANLPPQDRWALAFYAGSLAYPEELVASGKALWNSDADLRTRLELEKLVGTTPAALAAEIGEDKAQALMSYLRRHPEAVAAAQATGTLTLARAKLDEALAAYGRGERKAATDLALSAYLDGFEPVEAVLSARDNALMIRIEGAMADLRAAIARGEPVDTVRGHAATLDDLFEDAEGALAPGEASATSSFVAAFTILVREGLEAILIVIAMITFLAKADRRDVLPYVHGGWIAALFAGAGTWAAATWLITISGASRELTEGFGGVFAALVLLWVGIWMHGKSNADAWQRYIRDKLGRALNRRSAWFLFALAFIVVYREVFETILFYAAIWSQGNGGAVVAGAFAAIAVLAVIAFVMLRHSRTLPIGKFFAYSSALIAVLAVVLIGKGMSVGV</sequence>
<evidence type="ECO:0000256" key="10">
    <source>
        <dbReference type="SAM" id="Phobius"/>
    </source>
</evidence>
<accession>G6EJJ4</accession>
<keyword evidence="4 10" id="KW-0812">Transmembrane</keyword>
<reference evidence="12 13" key="1">
    <citation type="journal article" date="2012" name="J. Bacteriol.">
        <title>Genome sequence of benzo(a)pyrene-degrading bacterium Novosphingobium pentaromativorans US6-1.</title>
        <authorList>
            <person name="Luo Y.R."/>
            <person name="Kang S.G."/>
            <person name="Kim S.J."/>
            <person name="Kim M.R."/>
            <person name="Li N."/>
            <person name="Lee J.H."/>
            <person name="Kwon K.K."/>
        </authorList>
    </citation>
    <scope>NUCLEOTIDE SEQUENCE [LARGE SCALE GENOMIC DNA]</scope>
    <source>
        <strain evidence="12 13">US6-1</strain>
    </source>
</reference>
<evidence type="ECO:0000256" key="3">
    <source>
        <dbReference type="ARBA" id="ARBA00022617"/>
    </source>
</evidence>
<dbReference type="GO" id="GO:0009055">
    <property type="term" value="F:electron transfer activity"/>
    <property type="evidence" value="ECO:0007669"/>
    <property type="project" value="InterPro"/>
</dbReference>
<feature type="transmembrane region" description="Helical" evidence="10">
    <location>
        <begin position="599"/>
        <end position="619"/>
    </location>
</feature>
<dbReference type="InterPro" id="IPR009056">
    <property type="entry name" value="Cyt_c-like_dom"/>
</dbReference>
<protein>
    <submittedName>
        <fullName evidence="12">Iron permease FTR1</fullName>
    </submittedName>
</protein>
<evidence type="ECO:0000256" key="1">
    <source>
        <dbReference type="ARBA" id="ARBA00004141"/>
    </source>
</evidence>
<evidence type="ECO:0000259" key="11">
    <source>
        <dbReference type="PROSITE" id="PS51007"/>
    </source>
</evidence>
<dbReference type="OrthoDB" id="335174at2"/>
<dbReference type="PANTHER" id="PTHR31632:SF2">
    <property type="entry name" value="PLASMA MEMBRANE IRON PERMEASE"/>
    <property type="match status" value="1"/>
</dbReference>
<dbReference type="Gene3D" id="1.10.760.10">
    <property type="entry name" value="Cytochrome c-like domain"/>
    <property type="match status" value="1"/>
</dbReference>
<evidence type="ECO:0000256" key="2">
    <source>
        <dbReference type="ARBA" id="ARBA00008333"/>
    </source>
</evidence>
<dbReference type="Proteomes" id="UP000004030">
    <property type="component" value="Unassembled WGS sequence"/>
</dbReference>
<keyword evidence="3 9" id="KW-0349">Heme</keyword>
<dbReference type="InterPro" id="IPR036909">
    <property type="entry name" value="Cyt_c-like_dom_sf"/>
</dbReference>
<feature type="transmembrane region" description="Helical" evidence="10">
    <location>
        <begin position="535"/>
        <end position="560"/>
    </location>
</feature>
<evidence type="ECO:0000256" key="6">
    <source>
        <dbReference type="ARBA" id="ARBA00022989"/>
    </source>
</evidence>
<name>G6EJJ4_9SPHN</name>